<dbReference type="KEGG" id="whj:H9Q79_13215"/>
<dbReference type="AlphaFoldDB" id="A0A7G9GAN2"/>
<name>A0A7G9GAN2_9FIRM</name>
<dbReference type="Proteomes" id="UP000515860">
    <property type="component" value="Chromosome"/>
</dbReference>
<evidence type="ECO:0000313" key="1">
    <source>
        <dbReference type="EMBL" id="QNM07864.1"/>
    </source>
</evidence>
<gene>
    <name evidence="1" type="ORF">H9Q79_13215</name>
</gene>
<protein>
    <submittedName>
        <fullName evidence="1">Uncharacterized protein</fullName>
    </submittedName>
</protein>
<evidence type="ECO:0000313" key="2">
    <source>
        <dbReference type="Proteomes" id="UP000515860"/>
    </source>
</evidence>
<sequence>MAYNPKLFTEVLSKAIGPKKKKDFAVQLGISPFYLSKLLHQNFLRPPSMELLWKIAQVSESVSYKELLSACGYATKETEVPLPEPVSRPEKETEFAEATILTALKSFATSWTIRPQEDTGFDLVIEFPEWNNICWYFRFLPRFQEEYARQQRLNCYYQLLCGSLEKKHKYSIVTNSLQEFNIYTEQPPVNLNLNLSVLLIQESTLQIQNEYCLSYAADLDPNIKSLNLHEEGVCN</sequence>
<reference evidence="1 2" key="1">
    <citation type="submission" date="2020-08" db="EMBL/GenBank/DDBJ databases">
        <authorList>
            <person name="Liu C."/>
            <person name="Sun Q."/>
        </authorList>
    </citation>
    <scope>NUCLEOTIDE SEQUENCE [LARGE SCALE GENOMIC DNA]</scope>
    <source>
        <strain evidence="1 2">NSJ-29</strain>
    </source>
</reference>
<keyword evidence="2" id="KW-1185">Reference proteome</keyword>
<proteinExistence type="predicted"/>
<dbReference type="EMBL" id="CP060635">
    <property type="protein sequence ID" value="QNM07864.1"/>
    <property type="molecule type" value="Genomic_DNA"/>
</dbReference>
<dbReference type="RefSeq" id="WP_118646627.1">
    <property type="nucleotide sequence ID" value="NZ_CP060635.1"/>
</dbReference>
<organism evidence="1 2">
    <name type="scientific">Wansuia hejianensis</name>
    <dbReference type="NCBI Taxonomy" id="2763667"/>
    <lineage>
        <taxon>Bacteria</taxon>
        <taxon>Bacillati</taxon>
        <taxon>Bacillota</taxon>
        <taxon>Clostridia</taxon>
        <taxon>Lachnospirales</taxon>
        <taxon>Lachnospiraceae</taxon>
        <taxon>Wansuia</taxon>
    </lineage>
</organism>
<accession>A0A7G9GAN2</accession>